<proteinExistence type="predicted"/>
<reference evidence="1 2" key="1">
    <citation type="journal article" date="2014" name="Int. J. Syst. Evol. Microbiol.">
        <title>Nocardia vulneris sp. nov., isolated from wounds of human patients in North America.</title>
        <authorList>
            <person name="Lasker B.A."/>
            <person name="Bell M."/>
            <person name="Klenk H.P."/>
            <person name="Sproer C."/>
            <person name="Schumann C."/>
            <person name="Schumann P."/>
            <person name="Brown J.M."/>
        </authorList>
    </citation>
    <scope>NUCLEOTIDE SEQUENCE [LARGE SCALE GENOMIC DNA]</scope>
    <source>
        <strain evidence="1 2">W9851</strain>
    </source>
</reference>
<dbReference type="RefSeq" id="WP_043677584.1">
    <property type="nucleotide sequence ID" value="NZ_BDCI01000008.1"/>
</dbReference>
<sequence>MALTVWQDQDVDQFREVASRLASVIQSSVDRSGALSQLTEAVESGDAFTDLLIEFAGRWFHETGGQSVLIGPELFWLLSEPSLRKGISNAVRGPETAPDLEYSVSRRSRKLLLICVFETLAQNQWLAGNISEHINMSVTPNAAINTSMNGVG</sequence>
<dbReference type="Proteomes" id="UP000031364">
    <property type="component" value="Unassembled WGS sequence"/>
</dbReference>
<evidence type="ECO:0000313" key="2">
    <source>
        <dbReference type="Proteomes" id="UP000031364"/>
    </source>
</evidence>
<keyword evidence="2" id="KW-1185">Reference proteome</keyword>
<dbReference type="EMBL" id="JNFP01000045">
    <property type="protein sequence ID" value="KIA61444.1"/>
    <property type="molecule type" value="Genomic_DNA"/>
</dbReference>
<name>A0ABR4Z8S7_9NOCA</name>
<evidence type="ECO:0000313" key="1">
    <source>
        <dbReference type="EMBL" id="KIA61444.1"/>
    </source>
</evidence>
<protein>
    <submittedName>
        <fullName evidence="1">Uncharacterized protein</fullName>
    </submittedName>
</protein>
<comment type="caution">
    <text evidence="1">The sequence shown here is derived from an EMBL/GenBank/DDBJ whole genome shotgun (WGS) entry which is preliminary data.</text>
</comment>
<gene>
    <name evidence="1" type="ORF">FG87_31020</name>
</gene>
<accession>A0ABR4Z8S7</accession>
<organism evidence="1 2">
    <name type="scientific">Nocardia vulneris</name>
    <dbReference type="NCBI Taxonomy" id="1141657"/>
    <lineage>
        <taxon>Bacteria</taxon>
        <taxon>Bacillati</taxon>
        <taxon>Actinomycetota</taxon>
        <taxon>Actinomycetes</taxon>
        <taxon>Mycobacteriales</taxon>
        <taxon>Nocardiaceae</taxon>
        <taxon>Nocardia</taxon>
    </lineage>
</organism>